<keyword evidence="3" id="KW-0489">Methyltransferase</keyword>
<organism evidence="9 10">
    <name type="scientific">Bradyrhizobium cajani</name>
    <dbReference type="NCBI Taxonomy" id="1928661"/>
    <lineage>
        <taxon>Bacteria</taxon>
        <taxon>Pseudomonadati</taxon>
        <taxon>Pseudomonadota</taxon>
        <taxon>Alphaproteobacteria</taxon>
        <taxon>Hyphomicrobiales</taxon>
        <taxon>Nitrobacteraceae</taxon>
        <taxon>Bradyrhizobium</taxon>
    </lineage>
</organism>
<evidence type="ECO:0000256" key="8">
    <source>
        <dbReference type="SAM" id="MobiDB-lite"/>
    </source>
</evidence>
<dbReference type="InterPro" id="IPR029063">
    <property type="entry name" value="SAM-dependent_MTases_sf"/>
</dbReference>
<comment type="similarity">
    <text evidence="1">Belongs to the N(4)/N(6)-methyltransferase family. N(4) subfamily.</text>
</comment>
<evidence type="ECO:0000256" key="7">
    <source>
        <dbReference type="ARBA" id="ARBA00049120"/>
    </source>
</evidence>
<reference evidence="9 10" key="1">
    <citation type="submission" date="2019-12" db="EMBL/GenBank/DDBJ databases">
        <title>Draft genome sequences Bradyrhizobium cajani AMBPC1010, Bradyrhizobium pachyrhizi AMBPC1040 and Bradyrhizobium yuanmingense ALSPC3051, three plant growth promoting strains isolated from nodules of Cajanus cajan L. in Dominican Republic.</title>
        <authorList>
            <person name="Flores-Felix J.D."/>
            <person name="Araujo J."/>
            <person name="Diaz-Alcantara C."/>
            <person name="Gonzalez-Andres F."/>
            <person name="Velazquez E."/>
        </authorList>
    </citation>
    <scope>NUCLEOTIDE SEQUENCE [LARGE SCALE GENOMIC DNA]</scope>
    <source>
        <strain evidence="9 10">1010</strain>
    </source>
</reference>
<evidence type="ECO:0000256" key="6">
    <source>
        <dbReference type="ARBA" id="ARBA00022747"/>
    </source>
</evidence>
<comment type="caution">
    <text evidence="9">The sequence shown here is derived from an EMBL/GenBank/DDBJ whole genome shotgun (WGS) entry which is preliminary data.</text>
</comment>
<dbReference type="InterPro" id="IPR017985">
    <property type="entry name" value="MeTrfase_CN4_CS"/>
</dbReference>
<accession>A0A844TQP2</accession>
<dbReference type="SUPFAM" id="SSF53335">
    <property type="entry name" value="S-adenosyl-L-methionine-dependent methyltransferases"/>
    <property type="match status" value="1"/>
</dbReference>
<name>A0A844TQP2_9BRAD</name>
<comment type="catalytic activity">
    <reaction evidence="7">
        <text>a 2'-deoxycytidine in DNA + S-adenosyl-L-methionine = an N(4)-methyl-2'-deoxycytidine in DNA + S-adenosyl-L-homocysteine + H(+)</text>
        <dbReference type="Rhea" id="RHEA:16857"/>
        <dbReference type="Rhea" id="RHEA-COMP:11369"/>
        <dbReference type="Rhea" id="RHEA-COMP:13674"/>
        <dbReference type="ChEBI" id="CHEBI:15378"/>
        <dbReference type="ChEBI" id="CHEBI:57856"/>
        <dbReference type="ChEBI" id="CHEBI:59789"/>
        <dbReference type="ChEBI" id="CHEBI:85452"/>
        <dbReference type="ChEBI" id="CHEBI:137933"/>
        <dbReference type="EC" id="2.1.1.113"/>
    </reaction>
</comment>
<protein>
    <recommendedName>
        <fullName evidence="2">site-specific DNA-methyltransferase (cytosine-N(4)-specific)</fullName>
        <ecNumber evidence="2">2.1.1.113</ecNumber>
    </recommendedName>
</protein>
<dbReference type="OrthoDB" id="8901552at2"/>
<keyword evidence="5" id="KW-0949">S-adenosyl-L-methionine</keyword>
<dbReference type="PROSITE" id="PS00093">
    <property type="entry name" value="N4_MTASE"/>
    <property type="match status" value="1"/>
</dbReference>
<evidence type="ECO:0000256" key="2">
    <source>
        <dbReference type="ARBA" id="ARBA00012185"/>
    </source>
</evidence>
<evidence type="ECO:0000256" key="4">
    <source>
        <dbReference type="ARBA" id="ARBA00022679"/>
    </source>
</evidence>
<dbReference type="GO" id="GO:0009307">
    <property type="term" value="P:DNA restriction-modification system"/>
    <property type="evidence" value="ECO:0007669"/>
    <property type="project" value="UniProtKB-KW"/>
</dbReference>
<evidence type="ECO:0000313" key="9">
    <source>
        <dbReference type="EMBL" id="MVT78104.1"/>
    </source>
</evidence>
<proteinExistence type="inferred from homology"/>
<evidence type="ECO:0000256" key="3">
    <source>
        <dbReference type="ARBA" id="ARBA00022603"/>
    </source>
</evidence>
<feature type="region of interest" description="Disordered" evidence="8">
    <location>
        <begin position="371"/>
        <end position="394"/>
    </location>
</feature>
<dbReference type="Gene3D" id="3.40.50.150">
    <property type="entry name" value="Vaccinia Virus protein VP39"/>
    <property type="match status" value="2"/>
</dbReference>
<dbReference type="RefSeq" id="WP_157336546.1">
    <property type="nucleotide sequence ID" value="NZ_JANADL010000013.1"/>
</dbReference>
<keyword evidence="6" id="KW-0680">Restriction system</keyword>
<dbReference type="GO" id="GO:0003677">
    <property type="term" value="F:DNA binding"/>
    <property type="evidence" value="ECO:0007669"/>
    <property type="project" value="InterPro"/>
</dbReference>
<gene>
    <name evidence="9" type="ORF">GPL20_34525</name>
</gene>
<dbReference type="EC" id="2.1.1.113" evidence="2"/>
<evidence type="ECO:0000256" key="5">
    <source>
        <dbReference type="ARBA" id="ARBA00022691"/>
    </source>
</evidence>
<dbReference type="GO" id="GO:0032259">
    <property type="term" value="P:methylation"/>
    <property type="evidence" value="ECO:0007669"/>
    <property type="project" value="UniProtKB-KW"/>
</dbReference>
<evidence type="ECO:0000256" key="1">
    <source>
        <dbReference type="ARBA" id="ARBA00010203"/>
    </source>
</evidence>
<keyword evidence="10" id="KW-1185">Reference proteome</keyword>
<keyword evidence="4" id="KW-0808">Transferase</keyword>
<dbReference type="AlphaFoldDB" id="A0A844TQP2"/>
<dbReference type="GO" id="GO:0015667">
    <property type="term" value="F:site-specific DNA-methyltransferase (cytosine-N4-specific) activity"/>
    <property type="evidence" value="ECO:0007669"/>
    <property type="project" value="UniProtKB-EC"/>
</dbReference>
<sequence length="413" mass="45742">MSKTYKKTIQQALGRDPVHPFPARMAPGIALDILNSEQDRIRVLDPMMGSGTVLAMARARGHSAIGIDIDPLAVLLARVWTTSVDTAQVRRTATRVLERAKDIFPERNVGDAYPRNADLETRRFVRYWFDDYARRQLSSLAEAIFDVKGEPVRDALWCAFSRLIITKQAGASLAMDLSHSRPHRAFESAPIKPFNKFMAAVELVLKNCIAKGQPDRGPATRTLLGDARDLPIKAGSIDLVLTSPPYLNAIDYMRCSKFSLVWMGYSVGELGSIRTESVGTECGDQNARDDESIQEIISELRLVPKLSNRHEAVLAHYIDDMMQAVGEAARVLSPGGKAVYVVGENTVRGTFIPNAKIVAAVAERSGLKTDRRHARTLPANRRYLPPPPAKHLTTDSLDTRMRREVILSFSKPG</sequence>
<evidence type="ECO:0000313" key="10">
    <source>
        <dbReference type="Proteomes" id="UP000449969"/>
    </source>
</evidence>
<dbReference type="Proteomes" id="UP000449969">
    <property type="component" value="Unassembled WGS sequence"/>
</dbReference>
<dbReference type="EMBL" id="WQNE01000046">
    <property type="protein sequence ID" value="MVT78104.1"/>
    <property type="molecule type" value="Genomic_DNA"/>
</dbReference>